<dbReference type="InterPro" id="IPR013785">
    <property type="entry name" value="Aldolase_TIM"/>
</dbReference>
<evidence type="ECO:0000313" key="11">
    <source>
        <dbReference type="Proteomes" id="UP000285478"/>
    </source>
</evidence>
<dbReference type="InterPro" id="IPR058240">
    <property type="entry name" value="rSAM_sf"/>
</dbReference>
<dbReference type="GO" id="GO:0016840">
    <property type="term" value="F:carbon-nitrogen lyase activity"/>
    <property type="evidence" value="ECO:0007669"/>
    <property type="project" value="UniProtKB-UniRule"/>
</dbReference>
<feature type="binding site" evidence="9">
    <location>
        <begin position="12"/>
        <end position="14"/>
    </location>
    <ligand>
        <name>substrate</name>
    </ligand>
</feature>
<dbReference type="EMBL" id="CP035033">
    <property type="protein sequence ID" value="QAB14986.1"/>
    <property type="molecule type" value="Genomic_DNA"/>
</dbReference>
<feature type="binding site" evidence="9">
    <location>
        <begin position="48"/>
        <end position="50"/>
    </location>
    <ligand>
        <name>S-adenosyl-L-methionine</name>
        <dbReference type="ChEBI" id="CHEBI:59789"/>
    </ligand>
</feature>
<evidence type="ECO:0000256" key="1">
    <source>
        <dbReference type="ARBA" id="ARBA00022485"/>
    </source>
</evidence>
<comment type="cofactor">
    <cofactor evidence="9">
        <name>[4Fe-4S] cluster</name>
        <dbReference type="ChEBI" id="CHEBI:49883"/>
    </cofactor>
    <text evidence="9">Binds 1 [4Fe-4S] cluster. The cluster is coordinated with 3 cysteines and an exchangeable S-adenosyl-L-methionine.</text>
</comment>
<feature type="binding site" evidence="9">
    <location>
        <begin position="143"/>
        <end position="145"/>
    </location>
    <ligand>
        <name>S-adenosyl-L-methionine</name>
        <dbReference type="ChEBI" id="CHEBI:59789"/>
    </ligand>
</feature>
<dbReference type="PANTHER" id="PTHR42836:SF1">
    <property type="entry name" value="7-CARBOXY-7-DEAZAGUANINE SYNTHASE"/>
    <property type="match status" value="1"/>
</dbReference>
<comment type="function">
    <text evidence="9">Catalyzes the complex heterocyclic radical-mediated conversion of 6-carboxy-5,6,7,8-tetrahydropterin (CPH4) to 7-carboxy-7-deazaguanine (CDG), a step common to the biosynthetic pathways of all 7-deazapurine-containing compounds.</text>
</comment>
<feature type="binding site" evidence="9">
    <location>
        <position position="46"/>
    </location>
    <ligand>
        <name>[4Fe-4S] cluster</name>
        <dbReference type="ChEBI" id="CHEBI:49883"/>
        <note>4Fe-4S-S-AdoMet</note>
    </ligand>
</feature>
<feature type="binding site" evidence="9">
    <location>
        <begin position="183"/>
        <end position="186"/>
    </location>
    <ligand>
        <name>S-adenosyl-L-methionine</name>
        <dbReference type="ChEBI" id="CHEBI:59789"/>
    </ligand>
</feature>
<dbReference type="EC" id="4.3.99.3" evidence="9"/>
<keyword evidence="6 9" id="KW-0408">Iron</keyword>
<dbReference type="AlphaFoldDB" id="A0A410H264"/>
<keyword evidence="4 9" id="KW-0671">Queuosine biosynthesis</keyword>
<comment type="cofactor">
    <cofactor evidence="9">
        <name>Mg(2+)</name>
        <dbReference type="ChEBI" id="CHEBI:18420"/>
    </cofactor>
</comment>
<dbReference type="GO" id="GO:0051539">
    <property type="term" value="F:4 iron, 4 sulfur cluster binding"/>
    <property type="evidence" value="ECO:0007669"/>
    <property type="project" value="UniProtKB-UniRule"/>
</dbReference>
<dbReference type="SFLD" id="SFLDS00029">
    <property type="entry name" value="Radical_SAM"/>
    <property type="match status" value="1"/>
</dbReference>
<keyword evidence="7 9" id="KW-0411">Iron-sulfur</keyword>
<comment type="caution">
    <text evidence="9">Lacks conserved residue(s) required for the propagation of feature annotation.</text>
</comment>
<dbReference type="GO" id="GO:0000287">
    <property type="term" value="F:magnesium ion binding"/>
    <property type="evidence" value="ECO:0007669"/>
    <property type="project" value="UniProtKB-UniRule"/>
</dbReference>
<comment type="similarity">
    <text evidence="9">Belongs to the radical SAM superfamily. 7-carboxy-7-deazaguanine synthase family.</text>
</comment>
<keyword evidence="2 9" id="KW-0949">S-adenosyl-L-methionine</keyword>
<evidence type="ECO:0000256" key="9">
    <source>
        <dbReference type="HAMAP-Rule" id="MF_00917"/>
    </source>
</evidence>
<name>A0A410H264_9GAMM</name>
<comment type="catalytic activity">
    <reaction evidence="9">
        <text>6-carboxy-5,6,7,8-tetrahydropterin + H(+) = 7-carboxy-7-carbaguanine + NH4(+)</text>
        <dbReference type="Rhea" id="RHEA:27974"/>
        <dbReference type="ChEBI" id="CHEBI:15378"/>
        <dbReference type="ChEBI" id="CHEBI:28938"/>
        <dbReference type="ChEBI" id="CHEBI:61032"/>
        <dbReference type="ChEBI" id="CHEBI:61036"/>
        <dbReference type="EC" id="4.3.99.3"/>
    </reaction>
</comment>
<feature type="binding site" evidence="9">
    <location>
        <position position="31"/>
    </location>
    <ligand>
        <name>[4Fe-4S] cluster</name>
        <dbReference type="ChEBI" id="CHEBI:49883"/>
        <note>4Fe-4S-S-AdoMet</note>
    </ligand>
</feature>
<accession>A0A410H264</accession>
<dbReference type="Proteomes" id="UP000285478">
    <property type="component" value="Chromosome"/>
</dbReference>
<dbReference type="InterPro" id="IPR007197">
    <property type="entry name" value="rSAM"/>
</dbReference>
<dbReference type="PANTHER" id="PTHR42836">
    <property type="entry name" value="7-CARBOXY-7-DEAZAGUANINE SYNTHASE"/>
    <property type="match status" value="1"/>
</dbReference>
<dbReference type="GO" id="GO:1904047">
    <property type="term" value="F:S-adenosyl-L-methionine binding"/>
    <property type="evidence" value="ECO:0007669"/>
    <property type="project" value="UniProtKB-UniRule"/>
</dbReference>
<keyword evidence="8 9" id="KW-0456">Lyase</keyword>
<feature type="binding site" evidence="9">
    <location>
        <position position="102"/>
    </location>
    <ligand>
        <name>S-adenosyl-L-methionine</name>
        <dbReference type="ChEBI" id="CHEBI:59789"/>
    </ligand>
</feature>
<dbReference type="InterPro" id="IPR024924">
    <property type="entry name" value="7-CO-7-deazaguanine_synth-like"/>
</dbReference>
<dbReference type="NCBIfam" id="TIGR04508">
    <property type="entry name" value="queE_Cx14CxxC"/>
    <property type="match status" value="1"/>
</dbReference>
<dbReference type="SUPFAM" id="SSF102114">
    <property type="entry name" value="Radical SAM enzymes"/>
    <property type="match status" value="1"/>
</dbReference>
<keyword evidence="5 9" id="KW-0460">Magnesium</keyword>
<dbReference type="UniPathway" id="UPA00391"/>
<protein>
    <recommendedName>
        <fullName evidence="9">7-carboxy-7-deazaguanine synthase</fullName>
        <shortName evidence="9">CDG synthase</shortName>
        <ecNumber evidence="9">4.3.99.3</ecNumber>
    </recommendedName>
    <alternativeName>
        <fullName evidence="9">Queuosine biosynthesis protein QueE</fullName>
    </alternativeName>
</protein>
<evidence type="ECO:0000256" key="7">
    <source>
        <dbReference type="ARBA" id="ARBA00023014"/>
    </source>
</evidence>
<organism evidence="10 11">
    <name type="scientific">Hydrogenovibrio thermophilus</name>
    <dbReference type="NCBI Taxonomy" id="265883"/>
    <lineage>
        <taxon>Bacteria</taxon>
        <taxon>Pseudomonadati</taxon>
        <taxon>Pseudomonadota</taxon>
        <taxon>Gammaproteobacteria</taxon>
        <taxon>Thiotrichales</taxon>
        <taxon>Piscirickettsiaceae</taxon>
        <taxon>Hydrogenovibrio</taxon>
    </lineage>
</organism>
<evidence type="ECO:0000256" key="4">
    <source>
        <dbReference type="ARBA" id="ARBA00022785"/>
    </source>
</evidence>
<feature type="binding site" evidence="9">
    <location>
        <position position="27"/>
    </location>
    <ligand>
        <name>substrate</name>
    </ligand>
</feature>
<dbReference type="SFLD" id="SFLDF00376">
    <property type="entry name" value="7-carboxy-7-deazaguanine_synth"/>
    <property type="match status" value="1"/>
</dbReference>
<evidence type="ECO:0000256" key="8">
    <source>
        <dbReference type="ARBA" id="ARBA00023239"/>
    </source>
</evidence>
<keyword evidence="1 9" id="KW-0004">4Fe-4S</keyword>
<comment type="pathway">
    <text evidence="9">Purine metabolism; 7-cyano-7-deazaguanine biosynthesis.</text>
</comment>
<dbReference type="Gene3D" id="3.20.20.70">
    <property type="entry name" value="Aldolase class I"/>
    <property type="match status" value="1"/>
</dbReference>
<evidence type="ECO:0000256" key="6">
    <source>
        <dbReference type="ARBA" id="ARBA00023004"/>
    </source>
</evidence>
<dbReference type="HAMAP" id="MF_00917">
    <property type="entry name" value="QueE"/>
    <property type="match status" value="1"/>
</dbReference>
<reference evidence="10 11" key="1">
    <citation type="journal article" date="2018" name="Environ. Microbiol.">
        <title>Genomes of ubiquitous marine and hypersaline Hydrogenovibrio, Thiomicrorhabdus and Thiomicrospira spp. encode a diversity of mechanisms to sustain chemolithoautotrophy in heterogeneous environments.</title>
        <authorList>
            <person name="Scott K.M."/>
            <person name="Williams J."/>
            <person name="Porter C.M.B."/>
            <person name="Russel S."/>
            <person name="Harmer T.L."/>
            <person name="Paul J.H."/>
            <person name="Antonen K.M."/>
            <person name="Bridges M.K."/>
            <person name="Camper G.J."/>
            <person name="Campla C.K."/>
            <person name="Casella L.G."/>
            <person name="Chase E."/>
            <person name="Conrad J.W."/>
            <person name="Cruz M.C."/>
            <person name="Dunlap D.S."/>
            <person name="Duran L."/>
            <person name="Fahsbender E.M."/>
            <person name="Goldsmith D.B."/>
            <person name="Keeley R.F."/>
            <person name="Kondoff M.R."/>
            <person name="Kussy B.I."/>
            <person name="Lane M.K."/>
            <person name="Lawler S."/>
            <person name="Leigh B.A."/>
            <person name="Lewis C."/>
            <person name="Lostal L.M."/>
            <person name="Marking D."/>
            <person name="Mancera P.A."/>
            <person name="McClenthan E.C."/>
            <person name="McIntyre E.A."/>
            <person name="Mine J.A."/>
            <person name="Modi S."/>
            <person name="Moore B.D."/>
            <person name="Morgan W.A."/>
            <person name="Nelson K.M."/>
            <person name="Nguyen K.N."/>
            <person name="Ogburn N."/>
            <person name="Parrino D.G."/>
            <person name="Pedapudi A.D."/>
            <person name="Pelham R.P."/>
            <person name="Preece A.M."/>
            <person name="Rampersad E.A."/>
            <person name="Richardson J.C."/>
            <person name="Rodgers C.M."/>
            <person name="Schaffer B.L."/>
            <person name="Sheridan N.E."/>
            <person name="Solone M.R."/>
            <person name="Staley Z.R."/>
            <person name="Tabuchi M."/>
            <person name="Waide R.J."/>
            <person name="Wanjugi P.W."/>
            <person name="Young S."/>
            <person name="Clum A."/>
            <person name="Daum C."/>
            <person name="Huntemann M."/>
            <person name="Ivanova N."/>
            <person name="Kyrpides N."/>
            <person name="Mikhailova N."/>
            <person name="Palaniappan K."/>
            <person name="Pillay M."/>
            <person name="Reddy T.B.K."/>
            <person name="Shapiro N."/>
            <person name="Stamatis D."/>
            <person name="Varghese N."/>
            <person name="Woyke T."/>
            <person name="Boden R."/>
            <person name="Freyermuth S.K."/>
            <person name="Kerfeld C.A."/>
        </authorList>
    </citation>
    <scope>NUCLEOTIDE SEQUENCE [LARGE SCALE GENOMIC DNA]</scope>
    <source>
        <strain evidence="10 11">JR-2</strain>
    </source>
</reference>
<dbReference type="RefSeq" id="WP_128384601.1">
    <property type="nucleotide sequence ID" value="NZ_CP035033.1"/>
</dbReference>
<evidence type="ECO:0000256" key="2">
    <source>
        <dbReference type="ARBA" id="ARBA00022691"/>
    </source>
</evidence>
<proteinExistence type="inferred from homology"/>
<feature type="binding site" evidence="9">
    <location>
        <position position="49"/>
    </location>
    <ligand>
        <name>[4Fe-4S] cluster</name>
        <dbReference type="ChEBI" id="CHEBI:49883"/>
        <note>4Fe-4S-S-AdoMet</note>
    </ligand>
</feature>
<feature type="binding site" evidence="9">
    <location>
        <position position="51"/>
    </location>
    <ligand>
        <name>Mg(2+)</name>
        <dbReference type="ChEBI" id="CHEBI:18420"/>
    </ligand>
</feature>
<evidence type="ECO:0000256" key="3">
    <source>
        <dbReference type="ARBA" id="ARBA00022723"/>
    </source>
</evidence>
<comment type="subunit">
    <text evidence="9">Homodimer.</text>
</comment>
<dbReference type="GO" id="GO:0008616">
    <property type="term" value="P:tRNA queuosine(34) biosynthetic process"/>
    <property type="evidence" value="ECO:0007669"/>
    <property type="project" value="UniProtKB-UniRule"/>
</dbReference>
<dbReference type="KEGG" id="htr:EPV75_04525"/>
<keyword evidence="11" id="KW-1185">Reference proteome</keyword>
<evidence type="ECO:0000256" key="5">
    <source>
        <dbReference type="ARBA" id="ARBA00022842"/>
    </source>
</evidence>
<sequence>MGYRIKEAFYSLQGEGFHSGRPAIFCRFSNCNLWTGREADRAQAVCQFCDTDFLGTDGQNGGQFKTADDLAEHLLTLWPKTNPTDKEPAHAHPHPFVVLTGGEPLLQVDQTLVDSFHEHGFEIAIETNGTQKAPQGIDWVCVSPKANAPLILDEGNELKLVYPQADCPPEKVAGLPFDHFYLQAMDDADPTIQARNLKATLDYCLAHPQWKLSLQTHKILGVD</sequence>
<dbReference type="InterPro" id="IPR030977">
    <property type="entry name" value="QueE_Cx14CxxC"/>
</dbReference>
<comment type="cofactor">
    <cofactor evidence="9">
        <name>S-adenosyl-L-methionine</name>
        <dbReference type="ChEBI" id="CHEBI:59789"/>
    </cofactor>
    <text evidence="9">Binds 1 S-adenosyl-L-methionine per subunit.</text>
</comment>
<evidence type="ECO:0000313" key="10">
    <source>
        <dbReference type="EMBL" id="QAB14986.1"/>
    </source>
</evidence>
<dbReference type="PIRSF" id="PIRSF000370">
    <property type="entry name" value="QueE"/>
    <property type="match status" value="1"/>
</dbReference>
<gene>
    <name evidence="9 10" type="primary">queE</name>
    <name evidence="10" type="ORF">EPV75_04525</name>
</gene>
<keyword evidence="3 9" id="KW-0479">Metal-binding</keyword>
<feature type="binding site" evidence="9">
    <location>
        <position position="100"/>
    </location>
    <ligand>
        <name>substrate</name>
    </ligand>
</feature>